<evidence type="ECO:0000313" key="3">
    <source>
        <dbReference type="Proteomes" id="UP000327044"/>
    </source>
</evidence>
<sequence>MDDYLVYGPSCSSTRKNVEAQGDDTQPFKFTEYFETLDVLTSELQRRFSDNADLLNSLASLDELDVEKMEPLKNLGITIPSREEATVVKAYLSRREEKQRIYCKFYTDNERHLKIHMNFWPLWQPWGVALPYVSQHFQR</sequence>
<gene>
    <name evidence="2" type="ORF">PPYR_01441</name>
    <name evidence="1" type="ORF">PPYR_07659</name>
</gene>
<comment type="caution">
    <text evidence="1">The sequence shown here is derived from an EMBL/GenBank/DDBJ whole genome shotgun (WGS) entry which is preliminary data.</text>
</comment>
<reference evidence="1" key="2">
    <citation type="submission" date="2019-08" db="EMBL/GenBank/DDBJ databases">
        <authorList>
            <consortium name="Photinus pyralis genome working group"/>
            <person name="Fallon T.R."/>
            <person name="Sander Lower S.E."/>
            <person name="Weng J.-K."/>
        </authorList>
    </citation>
    <scope>NUCLEOTIDE SEQUENCE</scope>
    <source>
        <strain evidence="1">1611_PpyrPB1</strain>
        <tissue evidence="1">Whole body</tissue>
    </source>
</reference>
<dbReference type="EMBL" id="VVIM01000005">
    <property type="protein sequence ID" value="KAB0799779.1"/>
    <property type="molecule type" value="Genomic_DNA"/>
</dbReference>
<name>A0A5N4AR46_PHOPY</name>
<dbReference type="Proteomes" id="UP000327044">
    <property type="component" value="Unassembled WGS sequence"/>
</dbReference>
<proteinExistence type="predicted"/>
<dbReference type="InParanoid" id="A0A5N4AR46"/>
<reference evidence="1 3" key="1">
    <citation type="journal article" date="2018" name="Elife">
        <title>Firefly genomes illuminate parallel origins of bioluminescence in beetles.</title>
        <authorList>
            <person name="Fallon T.R."/>
            <person name="Lower S.E."/>
            <person name="Chang C.H."/>
            <person name="Bessho-Uehara M."/>
            <person name="Martin G.J."/>
            <person name="Bewick A.J."/>
            <person name="Behringer M."/>
            <person name="Debat H.J."/>
            <person name="Wong I."/>
            <person name="Day J.C."/>
            <person name="Suvorov A."/>
            <person name="Silva C.J."/>
            <person name="Stanger-Hall K.F."/>
            <person name="Hall D.W."/>
            <person name="Schmitz R.J."/>
            <person name="Nelson D.R."/>
            <person name="Lewis S.M."/>
            <person name="Shigenobu S."/>
            <person name="Bybee S.M."/>
            <person name="Larracuente A.M."/>
            <person name="Oba Y."/>
            <person name="Weng J.K."/>
        </authorList>
    </citation>
    <scope>NUCLEOTIDE SEQUENCE [LARGE SCALE GENOMIC DNA]</scope>
    <source>
        <strain evidence="1">1611_PpyrPB1</strain>
        <tissue evidence="1">Whole body</tissue>
    </source>
</reference>
<dbReference type="AlphaFoldDB" id="A0A5N4AR46"/>
<protein>
    <submittedName>
        <fullName evidence="1">Uncharacterized protein</fullName>
    </submittedName>
</protein>
<evidence type="ECO:0000313" key="2">
    <source>
        <dbReference type="EMBL" id="KAB0804471.1"/>
    </source>
</evidence>
<evidence type="ECO:0000313" key="1">
    <source>
        <dbReference type="EMBL" id="KAB0799779.1"/>
    </source>
</evidence>
<dbReference type="EMBL" id="VVIM01000001">
    <property type="protein sequence ID" value="KAB0804471.1"/>
    <property type="molecule type" value="Genomic_DNA"/>
</dbReference>
<organism evidence="1 3">
    <name type="scientific">Photinus pyralis</name>
    <name type="common">Common eastern firefly</name>
    <name type="synonym">Lampyris pyralis</name>
    <dbReference type="NCBI Taxonomy" id="7054"/>
    <lineage>
        <taxon>Eukaryota</taxon>
        <taxon>Metazoa</taxon>
        <taxon>Ecdysozoa</taxon>
        <taxon>Arthropoda</taxon>
        <taxon>Hexapoda</taxon>
        <taxon>Insecta</taxon>
        <taxon>Pterygota</taxon>
        <taxon>Neoptera</taxon>
        <taxon>Endopterygota</taxon>
        <taxon>Coleoptera</taxon>
        <taxon>Polyphaga</taxon>
        <taxon>Elateriformia</taxon>
        <taxon>Elateroidea</taxon>
        <taxon>Lampyridae</taxon>
        <taxon>Lampyrinae</taxon>
        <taxon>Photinus</taxon>
    </lineage>
</organism>
<accession>A0A5N4AR46</accession>
<keyword evidence="3" id="KW-1185">Reference proteome</keyword>